<sequence>MRLTIEVIKERIVERKLFKRNRKSIEVKILAGLLYYLGLSLR</sequence>
<gene>
    <name evidence="1" type="ORF">HA335_06300</name>
</gene>
<comment type="caution">
    <text evidence="1">The sequence shown here is derived from an EMBL/GenBank/DDBJ whole genome shotgun (WGS) entry which is preliminary data.</text>
</comment>
<protein>
    <submittedName>
        <fullName evidence="1">IS6 family transposase</fullName>
    </submittedName>
</protein>
<dbReference type="EMBL" id="DUJR01000034">
    <property type="protein sequence ID" value="HII60159.1"/>
    <property type="molecule type" value="Genomic_DNA"/>
</dbReference>
<proteinExistence type="predicted"/>
<feature type="non-terminal residue" evidence="1">
    <location>
        <position position="42"/>
    </location>
</feature>
<reference evidence="1" key="1">
    <citation type="journal article" date="2020" name="bioRxiv">
        <title>A rank-normalized archaeal taxonomy based on genome phylogeny resolves widespread incomplete and uneven classifications.</title>
        <authorList>
            <person name="Rinke C."/>
            <person name="Chuvochina M."/>
            <person name="Mussig A.J."/>
            <person name="Chaumeil P.-A."/>
            <person name="Waite D.W."/>
            <person name="Whitman W.B."/>
            <person name="Parks D.H."/>
            <person name="Hugenholtz P."/>
        </authorList>
    </citation>
    <scope>NUCLEOTIDE SEQUENCE</scope>
    <source>
        <strain evidence="1">UBA8849</strain>
    </source>
</reference>
<name>A0A832SWI5_9EURY</name>
<accession>A0A832SWI5</accession>
<evidence type="ECO:0000313" key="2">
    <source>
        <dbReference type="Proteomes" id="UP000645676"/>
    </source>
</evidence>
<evidence type="ECO:0000313" key="1">
    <source>
        <dbReference type="EMBL" id="HII60159.1"/>
    </source>
</evidence>
<dbReference type="Proteomes" id="UP000645676">
    <property type="component" value="Unassembled WGS sequence"/>
</dbReference>
<dbReference type="AlphaFoldDB" id="A0A832SWI5"/>
<organism evidence="1 2">
    <name type="scientific">Methanocaldococcus jannaschii</name>
    <dbReference type="NCBI Taxonomy" id="2190"/>
    <lineage>
        <taxon>Archaea</taxon>
        <taxon>Methanobacteriati</taxon>
        <taxon>Methanobacteriota</taxon>
        <taxon>Methanomada group</taxon>
        <taxon>Methanococci</taxon>
        <taxon>Methanococcales</taxon>
        <taxon>Methanocaldococcaceae</taxon>
        <taxon>Methanocaldococcus</taxon>
    </lineage>
</organism>